<dbReference type="EMBL" id="JAADJZ010000017">
    <property type="protein sequence ID" value="KAF2869134.1"/>
    <property type="molecule type" value="Genomic_DNA"/>
</dbReference>
<comment type="caution">
    <text evidence="1">The sequence shown here is derived from an EMBL/GenBank/DDBJ whole genome shotgun (WGS) entry which is preliminary data.</text>
</comment>
<reference evidence="1 2" key="1">
    <citation type="submission" date="2020-01" db="EMBL/GenBank/DDBJ databases">
        <authorList>
            <consortium name="DOE Joint Genome Institute"/>
            <person name="Haridas S."/>
            <person name="Albert R."/>
            <person name="Binder M."/>
            <person name="Bloem J."/>
            <person name="Labutti K."/>
            <person name="Salamov A."/>
            <person name="Andreopoulos B."/>
            <person name="Baker S.E."/>
            <person name="Barry K."/>
            <person name="Bills G."/>
            <person name="Bluhm B.H."/>
            <person name="Cannon C."/>
            <person name="Castanera R."/>
            <person name="Culley D.E."/>
            <person name="Daum C."/>
            <person name="Ezra D."/>
            <person name="Gonzalez J.B."/>
            <person name="Henrissat B."/>
            <person name="Kuo A."/>
            <person name="Liang C."/>
            <person name="Lipzen A."/>
            <person name="Lutzoni F."/>
            <person name="Magnuson J."/>
            <person name="Mondo S."/>
            <person name="Nolan M."/>
            <person name="Ohm R."/>
            <person name="Pangilinan J."/>
            <person name="Park H.-J.H."/>
            <person name="Ramirez L."/>
            <person name="Alfaro M."/>
            <person name="Sun H."/>
            <person name="Tritt A."/>
            <person name="Yoshinaga Y."/>
            <person name="Zwiers L.-H.L."/>
            <person name="Turgeon B.G."/>
            <person name="Goodwin S.B."/>
            <person name="Spatafora J.W."/>
            <person name="Crous P.W."/>
            <person name="Grigoriev I.V."/>
        </authorList>
    </citation>
    <scope>NUCLEOTIDE SEQUENCE [LARGE SCALE GENOMIC DNA]</scope>
    <source>
        <strain evidence="1 2">CBS 611.86</strain>
    </source>
</reference>
<name>A0A7C8I2H5_9PLEO</name>
<evidence type="ECO:0008006" key="3">
    <source>
        <dbReference type="Google" id="ProtNLM"/>
    </source>
</evidence>
<proteinExistence type="predicted"/>
<dbReference type="Proteomes" id="UP000481861">
    <property type="component" value="Unassembled WGS sequence"/>
</dbReference>
<keyword evidence="2" id="KW-1185">Reference proteome</keyword>
<dbReference type="AlphaFoldDB" id="A0A7C8I2H5"/>
<dbReference type="OrthoDB" id="5365320at2759"/>
<organism evidence="1 2">
    <name type="scientific">Massariosphaeria phaeospora</name>
    <dbReference type="NCBI Taxonomy" id="100035"/>
    <lineage>
        <taxon>Eukaryota</taxon>
        <taxon>Fungi</taxon>
        <taxon>Dikarya</taxon>
        <taxon>Ascomycota</taxon>
        <taxon>Pezizomycotina</taxon>
        <taxon>Dothideomycetes</taxon>
        <taxon>Pleosporomycetidae</taxon>
        <taxon>Pleosporales</taxon>
        <taxon>Pleosporales incertae sedis</taxon>
        <taxon>Massariosphaeria</taxon>
    </lineage>
</organism>
<sequence>MTASPFTTLPSELICQVFEYAADFSVVAALAQTARVFCHTWRENPTSICRAVAPRAISNFTDAERLLDVQEEAAKWPRDDREPKSLIRAKRLQSNARCASAAADAWGHLVQKHSGREEYPDPPMTPSELARFKHTFYCVWTAGVMTRAPHLRDQALPFLDKCNPRELFRLDELAIWASYYNENDFGSAGLALRDEVWMDGYDLVQRCLQKIYLKRNICY</sequence>
<gene>
    <name evidence="1" type="ORF">BDV95DRAFT_609371</name>
</gene>
<accession>A0A7C8I2H5</accession>
<protein>
    <recommendedName>
        <fullName evidence="3">F-box domain-containing protein</fullName>
    </recommendedName>
</protein>
<evidence type="ECO:0000313" key="1">
    <source>
        <dbReference type="EMBL" id="KAF2869134.1"/>
    </source>
</evidence>
<evidence type="ECO:0000313" key="2">
    <source>
        <dbReference type="Proteomes" id="UP000481861"/>
    </source>
</evidence>